<evidence type="ECO:0000256" key="1">
    <source>
        <dbReference type="SAM" id="Phobius"/>
    </source>
</evidence>
<evidence type="ECO:0000313" key="2">
    <source>
        <dbReference type="EMBL" id="QEM82797.2"/>
    </source>
</evidence>
<reference evidence="2" key="1">
    <citation type="submission" date="2021-02" db="EMBL/GenBank/DDBJ databases">
        <title>Strain Y2R2, a novel species of the genus Halomonas.</title>
        <authorList>
            <person name="Huang H."/>
        </authorList>
    </citation>
    <scope>NUCLEOTIDE SEQUENCE</scope>
    <source>
        <strain evidence="2">Y2R2</strain>
    </source>
</reference>
<accession>A0A856QS52</accession>
<dbReference type="EMBL" id="CP038437">
    <property type="protein sequence ID" value="QEM82797.2"/>
    <property type="molecule type" value="Genomic_DNA"/>
</dbReference>
<organism evidence="2 3">
    <name type="scientific">Halomonas binhaiensis</name>
    <dbReference type="NCBI Taxonomy" id="2562282"/>
    <lineage>
        <taxon>Bacteria</taxon>
        <taxon>Pseudomonadati</taxon>
        <taxon>Pseudomonadota</taxon>
        <taxon>Gammaproteobacteria</taxon>
        <taxon>Oceanospirillales</taxon>
        <taxon>Halomonadaceae</taxon>
        <taxon>Halomonas</taxon>
    </lineage>
</organism>
<dbReference type="Proteomes" id="UP000324285">
    <property type="component" value="Chromosome"/>
</dbReference>
<dbReference type="KEGG" id="hbh:E4T21_15540"/>
<dbReference type="InterPro" id="IPR021529">
    <property type="entry name" value="DUF2798"/>
</dbReference>
<keyword evidence="3" id="KW-1185">Reference proteome</keyword>
<evidence type="ECO:0000313" key="3">
    <source>
        <dbReference type="Proteomes" id="UP000324285"/>
    </source>
</evidence>
<sequence>MSRNVFRRVVERRGLPHRLTPVVFAFYMSAIMAFLMCLVITAANSGIGPGYIDSAWRAYKLAMPVAFVCVLIVRPVVVRLVTLTIERNQE</sequence>
<keyword evidence="1" id="KW-1133">Transmembrane helix</keyword>
<dbReference type="AlphaFoldDB" id="A0A856QS52"/>
<keyword evidence="1" id="KW-0812">Transmembrane</keyword>
<protein>
    <submittedName>
        <fullName evidence="2">DUF2798 domain-containing protein</fullName>
    </submittedName>
</protein>
<proteinExistence type="predicted"/>
<name>A0A856QS52_9GAMM</name>
<keyword evidence="1" id="KW-0472">Membrane</keyword>
<dbReference type="Pfam" id="PF11391">
    <property type="entry name" value="DUF2798"/>
    <property type="match status" value="1"/>
</dbReference>
<feature type="transmembrane region" description="Helical" evidence="1">
    <location>
        <begin position="21"/>
        <end position="41"/>
    </location>
</feature>
<feature type="transmembrane region" description="Helical" evidence="1">
    <location>
        <begin position="61"/>
        <end position="81"/>
    </location>
</feature>
<gene>
    <name evidence="2" type="ORF">E4T21_15540</name>
</gene>